<sequence>IHNALEFIKRDIVRGTETWLKGVQQERILRIMPYSLARSSRANSQFNGTTSQMEWEVAFSSEQVYIATWFLMLNPTLQQTANSHQVRVLYIEKKKIFILDARIVSPDFMNLSYTHITSLQKRETSATLNAHRLTRTPCKWKRELQTEFTVSTKISRTLYLQQTKAITCEVFRNCTWYQDHTMVVTDIDVIANILNSDLETYRGSKNYDMTQLTFEIISTKNRTSNQCGTSSKKYIIKSVEKKESSKMRKKMKSFSWLINDFNIMIKRKSRQYNDDAEKTENSLSVTSFQSSCFKQLRHCSENVGERSRSPRFNTLTPPYRKCEGQFNVNKLECVQRKPARFIMGDYKTSEEECFSRILDKLKLTSLQEHLTATRLIFLFQCPRVWCQHYPRQSVSNQHRKGGILRLKKILIVLHQISSKPSNKEL</sequence>
<dbReference type="Proteomes" id="UP001164746">
    <property type="component" value="Chromosome 3"/>
</dbReference>
<proteinExistence type="predicted"/>
<protein>
    <submittedName>
        <fullName evidence="1">Uncharacterized protein</fullName>
    </submittedName>
</protein>
<accession>A0ABY7DWS7</accession>
<name>A0ABY7DWS7_MYAAR</name>
<reference evidence="1" key="1">
    <citation type="submission" date="2022-11" db="EMBL/GenBank/DDBJ databases">
        <title>Centuries of genome instability and evolution in soft-shell clam transmissible cancer (bioRxiv).</title>
        <authorList>
            <person name="Hart S.F.M."/>
            <person name="Yonemitsu M.A."/>
            <person name="Giersch R.M."/>
            <person name="Beal B.F."/>
            <person name="Arriagada G."/>
            <person name="Davis B.W."/>
            <person name="Ostrander E.A."/>
            <person name="Goff S.P."/>
            <person name="Metzger M.J."/>
        </authorList>
    </citation>
    <scope>NUCLEOTIDE SEQUENCE</scope>
    <source>
        <strain evidence="1">MELC-2E11</strain>
        <tissue evidence="1">Siphon/mantle</tissue>
    </source>
</reference>
<feature type="non-terminal residue" evidence="1">
    <location>
        <position position="1"/>
    </location>
</feature>
<evidence type="ECO:0000313" key="1">
    <source>
        <dbReference type="EMBL" id="WAR01062.1"/>
    </source>
</evidence>
<keyword evidence="2" id="KW-1185">Reference proteome</keyword>
<evidence type="ECO:0000313" key="2">
    <source>
        <dbReference type="Proteomes" id="UP001164746"/>
    </source>
</evidence>
<dbReference type="EMBL" id="CP111014">
    <property type="protein sequence ID" value="WAR01062.1"/>
    <property type="molecule type" value="Genomic_DNA"/>
</dbReference>
<organism evidence="1 2">
    <name type="scientific">Mya arenaria</name>
    <name type="common">Soft-shell clam</name>
    <dbReference type="NCBI Taxonomy" id="6604"/>
    <lineage>
        <taxon>Eukaryota</taxon>
        <taxon>Metazoa</taxon>
        <taxon>Spiralia</taxon>
        <taxon>Lophotrochozoa</taxon>
        <taxon>Mollusca</taxon>
        <taxon>Bivalvia</taxon>
        <taxon>Autobranchia</taxon>
        <taxon>Heteroconchia</taxon>
        <taxon>Euheterodonta</taxon>
        <taxon>Imparidentia</taxon>
        <taxon>Neoheterodontei</taxon>
        <taxon>Myida</taxon>
        <taxon>Myoidea</taxon>
        <taxon>Myidae</taxon>
        <taxon>Mya</taxon>
    </lineage>
</organism>
<gene>
    <name evidence="1" type="ORF">MAR_025434</name>
</gene>